<dbReference type="Proteomes" id="UP000800036">
    <property type="component" value="Unassembled WGS sequence"/>
</dbReference>
<dbReference type="EMBL" id="ML976783">
    <property type="protein sequence ID" value="KAF1964542.1"/>
    <property type="molecule type" value="Genomic_DNA"/>
</dbReference>
<organism evidence="3 4">
    <name type="scientific">Bimuria novae-zelandiae CBS 107.79</name>
    <dbReference type="NCBI Taxonomy" id="1447943"/>
    <lineage>
        <taxon>Eukaryota</taxon>
        <taxon>Fungi</taxon>
        <taxon>Dikarya</taxon>
        <taxon>Ascomycota</taxon>
        <taxon>Pezizomycotina</taxon>
        <taxon>Dothideomycetes</taxon>
        <taxon>Pleosporomycetidae</taxon>
        <taxon>Pleosporales</taxon>
        <taxon>Massarineae</taxon>
        <taxon>Didymosphaeriaceae</taxon>
        <taxon>Bimuria</taxon>
    </lineage>
</organism>
<sequence length="253" mass="27826">MQGLLVFYLRYRLGLRKQPSKNSNTAQPAQLFSRYSTPLSLPPLSNNSTPRLAQLLSSSSTPRAVAQETLAAVSPSPFGQPSNVASPAARQAASPAQSTPRAVCLLFKDITRLLRGVHDGGTPLLDILSDPKLMKPSALPKGLDLKATFKGTSTTAFPKDIGKLATRNLPLYKIPYYYFGLITGSTKLLLIFIFFPELHVENQYKHSKIVNNLTLASYLPASKDTISRGVTIVLIKTLKRKESARKQLLEYRL</sequence>
<gene>
    <name evidence="3" type="ORF">BU23DRAFT_575606</name>
</gene>
<reference evidence="3" key="1">
    <citation type="journal article" date="2020" name="Stud. Mycol.">
        <title>101 Dothideomycetes genomes: a test case for predicting lifestyles and emergence of pathogens.</title>
        <authorList>
            <person name="Haridas S."/>
            <person name="Albert R."/>
            <person name="Binder M."/>
            <person name="Bloem J."/>
            <person name="Labutti K."/>
            <person name="Salamov A."/>
            <person name="Andreopoulos B."/>
            <person name="Baker S."/>
            <person name="Barry K."/>
            <person name="Bills G."/>
            <person name="Bluhm B."/>
            <person name="Cannon C."/>
            <person name="Castanera R."/>
            <person name="Culley D."/>
            <person name="Daum C."/>
            <person name="Ezra D."/>
            <person name="Gonzalez J."/>
            <person name="Henrissat B."/>
            <person name="Kuo A."/>
            <person name="Liang C."/>
            <person name="Lipzen A."/>
            <person name="Lutzoni F."/>
            <person name="Magnuson J."/>
            <person name="Mondo S."/>
            <person name="Nolan M."/>
            <person name="Ohm R."/>
            <person name="Pangilinan J."/>
            <person name="Park H.-J."/>
            <person name="Ramirez L."/>
            <person name="Alfaro M."/>
            <person name="Sun H."/>
            <person name="Tritt A."/>
            <person name="Yoshinaga Y."/>
            <person name="Zwiers L.-H."/>
            <person name="Turgeon B."/>
            <person name="Goodwin S."/>
            <person name="Spatafora J."/>
            <person name="Crous P."/>
            <person name="Grigoriev I."/>
        </authorList>
    </citation>
    <scope>NUCLEOTIDE SEQUENCE</scope>
    <source>
        <strain evidence="3">CBS 107.79</strain>
    </source>
</reference>
<keyword evidence="2" id="KW-0812">Transmembrane</keyword>
<feature type="region of interest" description="Disordered" evidence="1">
    <location>
        <begin position="67"/>
        <end position="93"/>
    </location>
</feature>
<accession>A0A6A5UL75</accession>
<evidence type="ECO:0000313" key="3">
    <source>
        <dbReference type="EMBL" id="KAF1964542.1"/>
    </source>
</evidence>
<name>A0A6A5UL75_9PLEO</name>
<keyword evidence="4" id="KW-1185">Reference proteome</keyword>
<dbReference type="AlphaFoldDB" id="A0A6A5UL75"/>
<feature type="transmembrane region" description="Helical" evidence="2">
    <location>
        <begin position="176"/>
        <end position="195"/>
    </location>
</feature>
<evidence type="ECO:0000313" key="4">
    <source>
        <dbReference type="Proteomes" id="UP000800036"/>
    </source>
</evidence>
<evidence type="ECO:0000256" key="1">
    <source>
        <dbReference type="SAM" id="MobiDB-lite"/>
    </source>
</evidence>
<evidence type="ECO:0000256" key="2">
    <source>
        <dbReference type="SAM" id="Phobius"/>
    </source>
</evidence>
<protein>
    <submittedName>
        <fullName evidence="3">Uncharacterized protein</fullName>
    </submittedName>
</protein>
<keyword evidence="2" id="KW-1133">Transmembrane helix</keyword>
<keyword evidence="2" id="KW-0472">Membrane</keyword>
<dbReference type="OrthoDB" id="5369347at2759"/>
<proteinExistence type="predicted"/>